<reference evidence="1 2" key="1">
    <citation type="submission" date="2024-07" db="EMBL/GenBank/DDBJ databases">
        <title>Chromosome-level genome assembly of the water stick insect Ranatra chinensis (Heteroptera: Nepidae).</title>
        <authorList>
            <person name="Liu X."/>
        </authorList>
    </citation>
    <scope>NUCLEOTIDE SEQUENCE [LARGE SCALE GENOMIC DNA]</scope>
    <source>
        <strain evidence="1">Cailab_2021Rc</strain>
        <tissue evidence="1">Muscle</tissue>
    </source>
</reference>
<dbReference type="EMBL" id="JBFDAA010000001">
    <property type="protein sequence ID" value="KAL1140761.1"/>
    <property type="molecule type" value="Genomic_DNA"/>
</dbReference>
<keyword evidence="2" id="KW-1185">Reference proteome</keyword>
<sequence>MNDVMEASLSQKAAAPVYGTPGPIKRSLFVSHPVSSVDMIGMSLNRVVILQLVALCAVAKAVTTEQPTTSSRIKKRQDNDDFDYKPKDVARISKIMGTIVVDLVIVLHPSPLKNPVWNVG</sequence>
<name>A0ABD0YXS8_9HEMI</name>
<dbReference type="AlphaFoldDB" id="A0ABD0YXS8"/>
<accession>A0ABD0YXS8</accession>
<comment type="caution">
    <text evidence="1">The sequence shown here is derived from an EMBL/GenBank/DDBJ whole genome shotgun (WGS) entry which is preliminary data.</text>
</comment>
<gene>
    <name evidence="1" type="ORF">AAG570_000691</name>
</gene>
<proteinExistence type="predicted"/>
<evidence type="ECO:0000313" key="1">
    <source>
        <dbReference type="EMBL" id="KAL1140761.1"/>
    </source>
</evidence>
<evidence type="ECO:0000313" key="2">
    <source>
        <dbReference type="Proteomes" id="UP001558652"/>
    </source>
</evidence>
<dbReference type="Proteomes" id="UP001558652">
    <property type="component" value="Unassembled WGS sequence"/>
</dbReference>
<protein>
    <submittedName>
        <fullName evidence="1">Uncharacterized protein</fullName>
    </submittedName>
</protein>
<organism evidence="1 2">
    <name type="scientific">Ranatra chinensis</name>
    <dbReference type="NCBI Taxonomy" id="642074"/>
    <lineage>
        <taxon>Eukaryota</taxon>
        <taxon>Metazoa</taxon>
        <taxon>Ecdysozoa</taxon>
        <taxon>Arthropoda</taxon>
        <taxon>Hexapoda</taxon>
        <taxon>Insecta</taxon>
        <taxon>Pterygota</taxon>
        <taxon>Neoptera</taxon>
        <taxon>Paraneoptera</taxon>
        <taxon>Hemiptera</taxon>
        <taxon>Heteroptera</taxon>
        <taxon>Panheteroptera</taxon>
        <taxon>Nepomorpha</taxon>
        <taxon>Nepidae</taxon>
        <taxon>Ranatrinae</taxon>
        <taxon>Ranatra</taxon>
    </lineage>
</organism>